<reference evidence="3 4" key="1">
    <citation type="submission" date="2019-09" db="EMBL/GenBank/DDBJ databases">
        <title>The hologenome of the rock-dwelling lichen Lasallia pustulata.</title>
        <authorList>
            <person name="Greshake Tzovaras B."/>
            <person name="Segers F."/>
            <person name="Bicker A."/>
            <person name="Dal Grande F."/>
            <person name="Otte J."/>
            <person name="Hankeln T."/>
            <person name="Schmitt I."/>
            <person name="Ebersberger I."/>
        </authorList>
    </citation>
    <scope>NUCLEOTIDE SEQUENCE [LARGE SCALE GENOMIC DNA]</scope>
    <source>
        <strain evidence="3">A1-1</strain>
    </source>
</reference>
<name>A0A5M8Q4D3_9LECA</name>
<feature type="region of interest" description="Disordered" evidence="2">
    <location>
        <begin position="141"/>
        <end position="169"/>
    </location>
</feature>
<evidence type="ECO:0000256" key="2">
    <source>
        <dbReference type="SAM" id="MobiDB-lite"/>
    </source>
</evidence>
<dbReference type="Proteomes" id="UP000324767">
    <property type="component" value="Unassembled WGS sequence"/>
</dbReference>
<feature type="region of interest" description="Disordered" evidence="2">
    <location>
        <begin position="191"/>
        <end position="213"/>
    </location>
</feature>
<evidence type="ECO:0000256" key="1">
    <source>
        <dbReference type="SAM" id="Coils"/>
    </source>
</evidence>
<dbReference type="OrthoDB" id="5343576at2759"/>
<accession>A0A5M8Q4D3</accession>
<keyword evidence="1" id="KW-0175">Coiled coil</keyword>
<dbReference type="AlphaFoldDB" id="A0A5M8Q4D3"/>
<feature type="compositionally biased region" description="Basic and acidic residues" evidence="2">
    <location>
        <begin position="145"/>
        <end position="161"/>
    </location>
</feature>
<evidence type="ECO:0000313" key="4">
    <source>
        <dbReference type="Proteomes" id="UP000324767"/>
    </source>
</evidence>
<evidence type="ECO:0000313" key="3">
    <source>
        <dbReference type="EMBL" id="KAA6415871.1"/>
    </source>
</evidence>
<feature type="coiled-coil region" evidence="1">
    <location>
        <begin position="21"/>
        <end position="55"/>
    </location>
</feature>
<comment type="caution">
    <text evidence="3">The sequence shown here is derived from an EMBL/GenBank/DDBJ whole genome shotgun (WGS) entry which is preliminary data.</text>
</comment>
<organism evidence="3 4">
    <name type="scientific">Lasallia pustulata</name>
    <dbReference type="NCBI Taxonomy" id="136370"/>
    <lineage>
        <taxon>Eukaryota</taxon>
        <taxon>Fungi</taxon>
        <taxon>Dikarya</taxon>
        <taxon>Ascomycota</taxon>
        <taxon>Pezizomycotina</taxon>
        <taxon>Lecanoromycetes</taxon>
        <taxon>OSLEUM clade</taxon>
        <taxon>Umbilicariomycetidae</taxon>
        <taxon>Umbilicariales</taxon>
        <taxon>Umbilicariaceae</taxon>
        <taxon>Lasallia</taxon>
    </lineage>
</organism>
<proteinExistence type="predicted"/>
<gene>
    <name evidence="3" type="ORF">FRX48_00590</name>
</gene>
<protein>
    <submittedName>
        <fullName evidence="3">Uncharacterized protein</fullName>
    </submittedName>
</protein>
<feature type="region of interest" description="Disordered" evidence="2">
    <location>
        <begin position="460"/>
        <end position="484"/>
    </location>
</feature>
<sequence length="520" mass="57335">MMADVPWYEHEELVRSLTDGFQSLLEEFQLLALQNARLEQRLADAQKQFASFAQHLPTPSSEYPMSDHDDLVRTLATGASIRSENQLPLSPARALETIQSLKDTNPNSYAAIQDGIKYLQDFKARQILREESGVEHSALVTPTNERTRDTSTASRREREECNSMGEEDFTTPAVAGNLRCPFVSIAKTRGKRRLGSQASDSQRPGRLPTPPETKTSIIIDPIAAEFHADIVPSPPPSVTASASKCPIRFLNQHSPEEVAQYFENHKHEIPRSHEVCVRRYQTNSESIRQLDAKYGNLVNMIQGLGVKHQSLLPTKEEEEAAAMERSKSMEAVEQWAEGIGGNGMAEAVEGVEAEDKDQQREGHFERSLKEIRVGESPSRPWGISVPFADGLALSNDYEKNRADADLPPPVLALSDVDAKKAISEGECSFDHGADTDTAPAIGHPTDDNVSSQSWLGRSVPASAMKSRHIPSHRGTERSKTSLSKQPQMVFMGPVFINYPAEQAATLMEQFSAGGRAPKAQ</sequence>
<dbReference type="EMBL" id="VXIT01000001">
    <property type="protein sequence ID" value="KAA6415871.1"/>
    <property type="molecule type" value="Genomic_DNA"/>
</dbReference>